<reference evidence="1" key="2">
    <citation type="submission" date="2023-05" db="EMBL/GenBank/DDBJ databases">
        <authorList>
            <consortium name="Lawrence Berkeley National Laboratory"/>
            <person name="Steindorff A."/>
            <person name="Hensen N."/>
            <person name="Bonometti L."/>
            <person name="Westerberg I."/>
            <person name="Brannstrom I.O."/>
            <person name="Guillou S."/>
            <person name="Cros-Aarteil S."/>
            <person name="Calhoun S."/>
            <person name="Haridas S."/>
            <person name="Kuo A."/>
            <person name="Mondo S."/>
            <person name="Pangilinan J."/>
            <person name="Riley R."/>
            <person name="Labutti K."/>
            <person name="Andreopoulos B."/>
            <person name="Lipzen A."/>
            <person name="Chen C."/>
            <person name="Yanf M."/>
            <person name="Daum C."/>
            <person name="Ng V."/>
            <person name="Clum A."/>
            <person name="Ohm R."/>
            <person name="Martin F."/>
            <person name="Silar P."/>
            <person name="Natvig D."/>
            <person name="Lalanne C."/>
            <person name="Gautier V."/>
            <person name="Ament-Velasquez S.L."/>
            <person name="Kruys A."/>
            <person name="Hutchinson M.I."/>
            <person name="Powell A.J."/>
            <person name="Barry K."/>
            <person name="Miller A.N."/>
            <person name="Grigoriev I.V."/>
            <person name="Debuchy R."/>
            <person name="Gladieux P."/>
            <person name="Thoren M.H."/>
            <person name="Johannesson H."/>
        </authorList>
    </citation>
    <scope>NUCLEOTIDE SEQUENCE</scope>
    <source>
        <strain evidence="1">CBS 103.79</strain>
    </source>
</reference>
<proteinExistence type="predicted"/>
<gene>
    <name evidence="1" type="ORF">C8A05DRAFT_35093</name>
</gene>
<evidence type="ECO:0000313" key="1">
    <source>
        <dbReference type="EMBL" id="KAK3901222.1"/>
    </source>
</evidence>
<organism evidence="1 2">
    <name type="scientific">Staphylotrichum tortipilum</name>
    <dbReference type="NCBI Taxonomy" id="2831512"/>
    <lineage>
        <taxon>Eukaryota</taxon>
        <taxon>Fungi</taxon>
        <taxon>Dikarya</taxon>
        <taxon>Ascomycota</taxon>
        <taxon>Pezizomycotina</taxon>
        <taxon>Sordariomycetes</taxon>
        <taxon>Sordariomycetidae</taxon>
        <taxon>Sordariales</taxon>
        <taxon>Chaetomiaceae</taxon>
        <taxon>Staphylotrichum</taxon>
    </lineage>
</organism>
<accession>A0AAN6MHZ1</accession>
<dbReference type="AlphaFoldDB" id="A0AAN6MHZ1"/>
<protein>
    <submittedName>
        <fullName evidence="1">Uncharacterized protein</fullName>
    </submittedName>
</protein>
<name>A0AAN6MHZ1_9PEZI</name>
<comment type="caution">
    <text evidence="1">The sequence shown here is derived from an EMBL/GenBank/DDBJ whole genome shotgun (WGS) entry which is preliminary data.</text>
</comment>
<sequence>MVLFMIVGADVVMTRAEVDEFDVMVLFGSSVRVAAGGVVTVVRLANGGVTTVVFLRRVEAGAVPDANPVPVGKPVGTKEITVVGLPLGVVLRIVEFSRGRLVGGSGVESVVNDVEVNSVALGAKLGRGNTAMVEVVTAGGVAMLVASTTVEESIGGDETSVTASVDDATSGRFHEELRVPEVIVVVIVSVRTTGDAVPVPL</sequence>
<reference evidence="1" key="1">
    <citation type="journal article" date="2023" name="Mol. Phylogenet. Evol.">
        <title>Genome-scale phylogeny and comparative genomics of the fungal order Sordariales.</title>
        <authorList>
            <person name="Hensen N."/>
            <person name="Bonometti L."/>
            <person name="Westerberg I."/>
            <person name="Brannstrom I.O."/>
            <person name="Guillou S."/>
            <person name="Cros-Aarteil S."/>
            <person name="Calhoun S."/>
            <person name="Haridas S."/>
            <person name="Kuo A."/>
            <person name="Mondo S."/>
            <person name="Pangilinan J."/>
            <person name="Riley R."/>
            <person name="LaButti K."/>
            <person name="Andreopoulos B."/>
            <person name="Lipzen A."/>
            <person name="Chen C."/>
            <person name="Yan M."/>
            <person name="Daum C."/>
            <person name="Ng V."/>
            <person name="Clum A."/>
            <person name="Steindorff A."/>
            <person name="Ohm R.A."/>
            <person name="Martin F."/>
            <person name="Silar P."/>
            <person name="Natvig D.O."/>
            <person name="Lalanne C."/>
            <person name="Gautier V."/>
            <person name="Ament-Velasquez S.L."/>
            <person name="Kruys A."/>
            <person name="Hutchinson M.I."/>
            <person name="Powell A.J."/>
            <person name="Barry K."/>
            <person name="Miller A.N."/>
            <person name="Grigoriev I.V."/>
            <person name="Debuchy R."/>
            <person name="Gladieux P."/>
            <person name="Hiltunen Thoren M."/>
            <person name="Johannesson H."/>
        </authorList>
    </citation>
    <scope>NUCLEOTIDE SEQUENCE</scope>
    <source>
        <strain evidence="1">CBS 103.79</strain>
    </source>
</reference>
<dbReference type="EMBL" id="MU855597">
    <property type="protein sequence ID" value="KAK3901222.1"/>
    <property type="molecule type" value="Genomic_DNA"/>
</dbReference>
<evidence type="ECO:0000313" key="2">
    <source>
        <dbReference type="Proteomes" id="UP001303889"/>
    </source>
</evidence>
<keyword evidence="2" id="KW-1185">Reference proteome</keyword>
<dbReference type="Proteomes" id="UP001303889">
    <property type="component" value="Unassembled WGS sequence"/>
</dbReference>